<dbReference type="InterPro" id="IPR029063">
    <property type="entry name" value="SAM-dependent_MTases_sf"/>
</dbReference>
<proteinExistence type="predicted"/>
<dbReference type="CDD" id="cd02440">
    <property type="entry name" value="AdoMet_MTases"/>
    <property type="match status" value="1"/>
</dbReference>
<gene>
    <name evidence="2" type="ORF">GCM10007977_104280</name>
</gene>
<comment type="caution">
    <text evidence="2">The sequence shown here is derived from an EMBL/GenBank/DDBJ whole genome shotgun (WGS) entry which is preliminary data.</text>
</comment>
<dbReference type="PANTHER" id="PTHR43591">
    <property type="entry name" value="METHYLTRANSFERASE"/>
    <property type="match status" value="1"/>
</dbReference>
<dbReference type="RefSeq" id="WP_190257565.1">
    <property type="nucleotide sequence ID" value="NZ_BMPI01000102.1"/>
</dbReference>
<protein>
    <recommendedName>
        <fullName evidence="1">Methyltransferase type 11 domain-containing protein</fullName>
    </recommendedName>
</protein>
<feature type="domain" description="Methyltransferase type 11" evidence="1">
    <location>
        <begin position="44"/>
        <end position="133"/>
    </location>
</feature>
<organism evidence="2 3">
    <name type="scientific">Dactylosporangium sucinum</name>
    <dbReference type="NCBI Taxonomy" id="1424081"/>
    <lineage>
        <taxon>Bacteria</taxon>
        <taxon>Bacillati</taxon>
        <taxon>Actinomycetota</taxon>
        <taxon>Actinomycetes</taxon>
        <taxon>Micromonosporales</taxon>
        <taxon>Micromonosporaceae</taxon>
        <taxon>Dactylosporangium</taxon>
    </lineage>
</organism>
<sequence>MLEYRTLDPLQVRIDTHRRYSRHDDHPDPAVRSALGYRPGLDLLDVGCGTGEFLRSLAPSTGRLAGVDTSPAAVAALRGVPGVEAHEADAMVLPFADASFDAVTARHMLYHVAEPLAAIREAHRVLRPGGRFAAVVNIPHPAPALQGLASGAVADHGLDPAVFQIPVDASNLPGLVASVFGIVEVERHDNALVFPGPEPMVAYAVSMLTGFGVPDDHPLRPSIVDAIAERAAALFASAATVEDPKGYVVVTAVR</sequence>
<name>A0A917UDK0_9ACTN</name>
<dbReference type="InterPro" id="IPR013216">
    <property type="entry name" value="Methyltransf_11"/>
</dbReference>
<evidence type="ECO:0000313" key="2">
    <source>
        <dbReference type="EMBL" id="GGM85619.1"/>
    </source>
</evidence>
<evidence type="ECO:0000313" key="3">
    <source>
        <dbReference type="Proteomes" id="UP000642070"/>
    </source>
</evidence>
<keyword evidence="3" id="KW-1185">Reference proteome</keyword>
<reference evidence="2" key="2">
    <citation type="submission" date="2020-09" db="EMBL/GenBank/DDBJ databases">
        <authorList>
            <person name="Sun Q."/>
            <person name="Ohkuma M."/>
        </authorList>
    </citation>
    <scope>NUCLEOTIDE SEQUENCE</scope>
    <source>
        <strain evidence="2">JCM 19831</strain>
    </source>
</reference>
<reference evidence="2" key="1">
    <citation type="journal article" date="2014" name="Int. J. Syst. Evol. Microbiol.">
        <title>Complete genome sequence of Corynebacterium casei LMG S-19264T (=DSM 44701T), isolated from a smear-ripened cheese.</title>
        <authorList>
            <consortium name="US DOE Joint Genome Institute (JGI-PGF)"/>
            <person name="Walter F."/>
            <person name="Albersmeier A."/>
            <person name="Kalinowski J."/>
            <person name="Ruckert C."/>
        </authorList>
    </citation>
    <scope>NUCLEOTIDE SEQUENCE</scope>
    <source>
        <strain evidence="2">JCM 19831</strain>
    </source>
</reference>
<evidence type="ECO:0000259" key="1">
    <source>
        <dbReference type="Pfam" id="PF08241"/>
    </source>
</evidence>
<dbReference type="Pfam" id="PF08241">
    <property type="entry name" value="Methyltransf_11"/>
    <property type="match status" value="1"/>
</dbReference>
<dbReference type="AlphaFoldDB" id="A0A917UDK0"/>
<dbReference type="Gene3D" id="3.40.50.150">
    <property type="entry name" value="Vaccinia Virus protein VP39"/>
    <property type="match status" value="1"/>
</dbReference>
<dbReference type="SUPFAM" id="SSF53335">
    <property type="entry name" value="S-adenosyl-L-methionine-dependent methyltransferases"/>
    <property type="match status" value="1"/>
</dbReference>
<accession>A0A917UDK0</accession>
<dbReference type="EMBL" id="BMPI01000102">
    <property type="protein sequence ID" value="GGM85619.1"/>
    <property type="molecule type" value="Genomic_DNA"/>
</dbReference>
<dbReference type="PANTHER" id="PTHR43591:SF24">
    <property type="entry name" value="2-METHOXY-6-POLYPRENYL-1,4-BENZOQUINOL METHYLASE, MITOCHONDRIAL"/>
    <property type="match status" value="1"/>
</dbReference>
<dbReference type="Proteomes" id="UP000642070">
    <property type="component" value="Unassembled WGS sequence"/>
</dbReference>
<dbReference type="GO" id="GO:0008757">
    <property type="term" value="F:S-adenosylmethionine-dependent methyltransferase activity"/>
    <property type="evidence" value="ECO:0007669"/>
    <property type="project" value="InterPro"/>
</dbReference>